<dbReference type="InterPro" id="IPR002182">
    <property type="entry name" value="NB-ARC"/>
</dbReference>
<dbReference type="Pfam" id="PF13374">
    <property type="entry name" value="TPR_10"/>
    <property type="match status" value="2"/>
</dbReference>
<dbReference type="SUPFAM" id="SSF52540">
    <property type="entry name" value="P-loop containing nucleoside triphosphate hydrolases"/>
    <property type="match status" value="1"/>
</dbReference>
<gene>
    <name evidence="2" type="ORF">EKG83_38045</name>
</gene>
<dbReference type="AlphaFoldDB" id="A0A5Q0H8A8"/>
<reference evidence="3" key="1">
    <citation type="journal article" date="2021" name="Curr. Microbiol.">
        <title>Complete genome of nocamycin-producing strain Saccharothrix syringae NRRL B-16468 reveals the biosynthetic potential for secondary metabolites.</title>
        <authorList>
            <person name="Mo X."/>
            <person name="Yang S."/>
        </authorList>
    </citation>
    <scope>NUCLEOTIDE SEQUENCE [LARGE SCALE GENOMIC DNA]</scope>
    <source>
        <strain evidence="3">ATCC 51364 / DSM 43886 / JCM 6844 / KCTC 9398 / NBRC 14523 / NRRL B-16468 / INA 2240</strain>
    </source>
</reference>
<dbReference type="Gene3D" id="3.40.50.300">
    <property type="entry name" value="P-loop containing nucleotide triphosphate hydrolases"/>
    <property type="match status" value="1"/>
</dbReference>
<organism evidence="2 3">
    <name type="scientific">Saccharothrix syringae</name>
    <name type="common">Nocardiopsis syringae</name>
    <dbReference type="NCBI Taxonomy" id="103733"/>
    <lineage>
        <taxon>Bacteria</taxon>
        <taxon>Bacillati</taxon>
        <taxon>Actinomycetota</taxon>
        <taxon>Actinomycetes</taxon>
        <taxon>Pseudonocardiales</taxon>
        <taxon>Pseudonocardiaceae</taxon>
        <taxon>Saccharothrix</taxon>
    </lineage>
</organism>
<evidence type="ECO:0000259" key="1">
    <source>
        <dbReference type="Pfam" id="PF00931"/>
    </source>
</evidence>
<dbReference type="InterPro" id="IPR011990">
    <property type="entry name" value="TPR-like_helical_dom_sf"/>
</dbReference>
<dbReference type="KEGG" id="ssyi:EKG83_38045"/>
<dbReference type="GO" id="GO:0043531">
    <property type="term" value="F:ADP binding"/>
    <property type="evidence" value="ECO:0007669"/>
    <property type="project" value="InterPro"/>
</dbReference>
<keyword evidence="3" id="KW-1185">Reference proteome</keyword>
<dbReference type="InterPro" id="IPR027417">
    <property type="entry name" value="P-loop_NTPase"/>
</dbReference>
<dbReference type="RefSeq" id="WP_084716330.1">
    <property type="nucleotide sequence ID" value="NZ_CP034550.1"/>
</dbReference>
<accession>A0A5Q0H8A8</accession>
<protein>
    <submittedName>
        <fullName evidence="2">Tetratricopeptide repeat protein</fullName>
    </submittedName>
</protein>
<dbReference type="PANTHER" id="PTHR46082:SF6">
    <property type="entry name" value="AAA+ ATPASE DOMAIN-CONTAINING PROTEIN-RELATED"/>
    <property type="match status" value="1"/>
</dbReference>
<dbReference type="InterPro" id="IPR053137">
    <property type="entry name" value="NLR-like"/>
</dbReference>
<sequence>MFVSGTVQPFGWLASTRRRLDGVHGSIWTMGNHRDPDPPHVVNAMAGDVTGLFVQAGKIDGGVHYHQPARPAVEWPYRAGVVPPRAASYQERAASDLLARAVGEGDAAILTTDRPGRTSVMSGLGGVGKTQLAVDYAEQLWTASELDLLAWVTAISRDTIVSSYASLAADLTGIEDPDPEQGAQRLLAWLASTSKRWLMVLDNLRSPADLRGMWPPANHSGKVVVTTRRRDAALHGHRRRLIEIDVFTDAEAMAYLTARFADHEHLLDGTAVLARDLGYLPLALAQAAAFMLDRNLTCTAYQARLADRRRTLTSLLPEADGLPDEHQATVAATWSLSIEQADALEPAGLARPLLEVTSVLAPGGFPIEVLTAPPVTDMLTASTGRVIRAEEARDTLGCLHRLSLITMDPRTAHRTVQVHPLVQRVTRDAMPVRHTRTVARAAADALVRVWPDNERNPALSEVLRTNATALNDVCGEHLWRPGAHLVLIYVGFSLDARGWAAQARDHFEETLITAVDRLGPDHPDTLDIRMNLAGTRAKAGDLAGAIAEYEALLDDQQRLLGAGHVNNLIVRGNLAYWHGEYGNPSGAIAEYESLRSDLLRVFGAEHPFVFSVRNNLARFRGSVLDLNGALAEYAMLLDDLIRVLGRDHPFTMTTFGNIIGLRGVGGDPAGAFTMAQMLLTSQLSVLGPDHPDTLATRSTMARWQGMAGDPVAAATTCAQVLRERQRALGSDHPDTLMSRSNLAFWRGMAGDAAGAATACEELLADQLRVLGPNHPEIKNTREMLTRWRSRR</sequence>
<proteinExistence type="predicted"/>
<dbReference type="SUPFAM" id="SSF48452">
    <property type="entry name" value="TPR-like"/>
    <property type="match status" value="2"/>
</dbReference>
<dbReference type="Proteomes" id="UP000325787">
    <property type="component" value="Chromosome"/>
</dbReference>
<dbReference type="EMBL" id="CP034550">
    <property type="protein sequence ID" value="QFZ22456.1"/>
    <property type="molecule type" value="Genomic_DNA"/>
</dbReference>
<name>A0A5Q0H8A8_SACSY</name>
<dbReference type="Pfam" id="PF00931">
    <property type="entry name" value="NB-ARC"/>
    <property type="match status" value="1"/>
</dbReference>
<dbReference type="Gene3D" id="1.25.40.10">
    <property type="entry name" value="Tetratricopeptide repeat domain"/>
    <property type="match status" value="2"/>
</dbReference>
<dbReference type="OrthoDB" id="3885120at2"/>
<evidence type="ECO:0000313" key="2">
    <source>
        <dbReference type="EMBL" id="QFZ22456.1"/>
    </source>
</evidence>
<feature type="domain" description="NB-ARC" evidence="1">
    <location>
        <begin position="120"/>
        <end position="256"/>
    </location>
</feature>
<dbReference type="PANTHER" id="PTHR46082">
    <property type="entry name" value="ATP/GTP-BINDING PROTEIN-RELATED"/>
    <property type="match status" value="1"/>
</dbReference>
<evidence type="ECO:0000313" key="3">
    <source>
        <dbReference type="Proteomes" id="UP000325787"/>
    </source>
</evidence>